<feature type="transmembrane region" description="Helical" evidence="2">
    <location>
        <begin position="359"/>
        <end position="378"/>
    </location>
</feature>
<feature type="compositionally biased region" description="Low complexity" evidence="1">
    <location>
        <begin position="304"/>
        <end position="316"/>
    </location>
</feature>
<name>A0A8K0MPC3_9ROSA</name>
<gene>
    <name evidence="3" type="ORF">FNV43_RR03168</name>
</gene>
<keyword evidence="2" id="KW-1133">Transmembrane helix</keyword>
<proteinExistence type="predicted"/>
<dbReference type="EMBL" id="VOIH02000002">
    <property type="protein sequence ID" value="KAF3452735.1"/>
    <property type="molecule type" value="Genomic_DNA"/>
</dbReference>
<evidence type="ECO:0000256" key="2">
    <source>
        <dbReference type="SAM" id="Phobius"/>
    </source>
</evidence>
<evidence type="ECO:0000313" key="3">
    <source>
        <dbReference type="EMBL" id="KAF3452735.1"/>
    </source>
</evidence>
<organism evidence="3 4">
    <name type="scientific">Rhamnella rubrinervis</name>
    <dbReference type="NCBI Taxonomy" id="2594499"/>
    <lineage>
        <taxon>Eukaryota</taxon>
        <taxon>Viridiplantae</taxon>
        <taxon>Streptophyta</taxon>
        <taxon>Embryophyta</taxon>
        <taxon>Tracheophyta</taxon>
        <taxon>Spermatophyta</taxon>
        <taxon>Magnoliopsida</taxon>
        <taxon>eudicotyledons</taxon>
        <taxon>Gunneridae</taxon>
        <taxon>Pentapetalae</taxon>
        <taxon>rosids</taxon>
        <taxon>fabids</taxon>
        <taxon>Rosales</taxon>
        <taxon>Rhamnaceae</taxon>
        <taxon>rhamnoid group</taxon>
        <taxon>Rhamneae</taxon>
        <taxon>Rhamnella</taxon>
    </lineage>
</organism>
<dbReference type="OrthoDB" id="21589at2759"/>
<keyword evidence="2" id="KW-0472">Membrane</keyword>
<sequence>MARVLSKTALLRHSLSSRLLGGPISLLRTNRARSTLSGEPQLIEVDLDSTSSSSSSSSDGESEAFMMRKLDDLVQMIVVQKSTPDWLPFVPGSSFWVPPRLKPVKFVDLIGKLADQLSEEECLSLATERGWPCSNFFFDGSSAAENGEGEVVEIECHGLLSYALLCLFARLLIISRREEVDLYLKECLLMAEQPETVSSSSQPSSSLKSSEDALKHPQVPAFSGFTAFPNGDFQMFPIMYPTLVAPSQSQEHTNRGAGIYAVPVYPSMGPIAGVPPNTLIPLTYNIPTRPTPEAGASGEEHGQEGLQQHRQQQQPAPQRQIVVRRFQIAFQLDLLLILKLAAVIFLFNQDGSRQRLIVLVFFASLVYLYQTGALTPLIRWLSQGMHRAAVPPQPRPAVRAENVPPARQGIENAAFPEGQPGAEIENRPAVDGNRAVENENAPEGDGRNGANHWWGIVKEIQMIVFGFITSLLPGFHNID</sequence>
<keyword evidence="4" id="KW-1185">Reference proteome</keyword>
<evidence type="ECO:0000256" key="1">
    <source>
        <dbReference type="SAM" id="MobiDB-lite"/>
    </source>
</evidence>
<dbReference type="PANTHER" id="PTHR36787">
    <property type="entry name" value="TRANSMEMBRANE PROTEIN"/>
    <property type="match status" value="1"/>
</dbReference>
<reference evidence="3" key="1">
    <citation type="submission" date="2020-03" db="EMBL/GenBank/DDBJ databases">
        <title>A high-quality chromosome-level genome assembly of a woody plant with both climbing and erect habits, Rhamnella rubrinervis.</title>
        <authorList>
            <person name="Lu Z."/>
            <person name="Yang Y."/>
            <person name="Zhu X."/>
            <person name="Sun Y."/>
        </authorList>
    </citation>
    <scope>NUCLEOTIDE SEQUENCE</scope>
    <source>
        <strain evidence="3">BYM</strain>
        <tissue evidence="3">Leaf</tissue>
    </source>
</reference>
<feature type="transmembrane region" description="Helical" evidence="2">
    <location>
        <begin position="328"/>
        <end position="347"/>
    </location>
</feature>
<keyword evidence="2" id="KW-0812">Transmembrane</keyword>
<accession>A0A8K0MPC3</accession>
<feature type="region of interest" description="Disordered" evidence="1">
    <location>
        <begin position="289"/>
        <end position="316"/>
    </location>
</feature>
<dbReference type="Proteomes" id="UP000796880">
    <property type="component" value="Unassembled WGS sequence"/>
</dbReference>
<comment type="caution">
    <text evidence="3">The sequence shown here is derived from an EMBL/GenBank/DDBJ whole genome shotgun (WGS) entry which is preliminary data.</text>
</comment>
<evidence type="ECO:0000313" key="4">
    <source>
        <dbReference type="Proteomes" id="UP000796880"/>
    </source>
</evidence>
<dbReference type="AlphaFoldDB" id="A0A8K0MPC3"/>
<feature type="region of interest" description="Disordered" evidence="1">
    <location>
        <begin position="412"/>
        <end position="448"/>
    </location>
</feature>
<protein>
    <submittedName>
        <fullName evidence="3">Uncharacterized protein</fullName>
    </submittedName>
</protein>